<dbReference type="InterPro" id="IPR014729">
    <property type="entry name" value="Rossmann-like_a/b/a_fold"/>
</dbReference>
<keyword evidence="8" id="KW-1208">Phospholipid metabolism</keyword>
<evidence type="ECO:0000256" key="8">
    <source>
        <dbReference type="ARBA" id="ARBA00023264"/>
    </source>
</evidence>
<accession>A0AAW9RWQ6</accession>
<dbReference type="EC" id="2.7.7.14" evidence="10"/>
<evidence type="ECO:0000256" key="2">
    <source>
        <dbReference type="ARBA" id="ARBA00010101"/>
    </source>
</evidence>
<evidence type="ECO:0000256" key="3">
    <source>
        <dbReference type="ARBA" id="ARBA00022516"/>
    </source>
</evidence>
<evidence type="ECO:0000256" key="6">
    <source>
        <dbReference type="ARBA" id="ARBA00023098"/>
    </source>
</evidence>
<reference evidence="13 14" key="1">
    <citation type="submission" date="2024-02" db="EMBL/GenBank/DDBJ databases">
        <title>Genome analysis and characterization of Microbaculum marinisediminis sp. nov., isolated from marine sediment.</title>
        <authorList>
            <person name="Du Z.-J."/>
            <person name="Ye Y.-Q."/>
            <person name="Zhang Z.-R."/>
            <person name="Yuan S.-M."/>
            <person name="Zhang X.-Y."/>
        </authorList>
    </citation>
    <scope>NUCLEOTIDE SEQUENCE [LARGE SCALE GENOMIC DNA]</scope>
    <source>
        <strain evidence="13 14">SDUM1044001</strain>
    </source>
</reference>
<comment type="similarity">
    <text evidence="2">Belongs to the cytidylyltransferase family.</text>
</comment>
<dbReference type="Gene3D" id="3.40.50.620">
    <property type="entry name" value="HUPs"/>
    <property type="match status" value="1"/>
</dbReference>
<evidence type="ECO:0000256" key="11">
    <source>
        <dbReference type="ARBA" id="ARBA00031473"/>
    </source>
</evidence>
<keyword evidence="5 13" id="KW-0548">Nucleotidyltransferase</keyword>
<dbReference type="RefSeq" id="WP_340331021.1">
    <property type="nucleotide sequence ID" value="NZ_JAZHOF010000007.1"/>
</dbReference>
<dbReference type="InterPro" id="IPR004821">
    <property type="entry name" value="Cyt_trans-like"/>
</dbReference>
<sequence>MAGQSIYAKVVGDILHAGHVRFFRAARELGSHLTVCVVGDERVAAYKGRPPLQTQAERMEVIGACRWVDAVIGDGPKVIDRAFMARHGFDVYAFGASDERELAVKLADCADLPEHMRVRIAYTPGVSSSALWRRIAGSR</sequence>
<dbReference type="GO" id="GO:0005737">
    <property type="term" value="C:cytoplasm"/>
    <property type="evidence" value="ECO:0007669"/>
    <property type="project" value="TreeGrafter"/>
</dbReference>
<evidence type="ECO:0000313" key="14">
    <source>
        <dbReference type="Proteomes" id="UP001378188"/>
    </source>
</evidence>
<comment type="pathway">
    <text evidence="9">Phospholipid metabolism; phosphatidylethanolamine biosynthesis; phosphatidylethanolamine from ethanolamine: step 2/3.</text>
</comment>
<dbReference type="Pfam" id="PF01467">
    <property type="entry name" value="CTP_transf_like"/>
    <property type="match status" value="1"/>
</dbReference>
<keyword evidence="7" id="KW-0594">Phospholipid biosynthesis</keyword>
<dbReference type="PANTHER" id="PTHR45780">
    <property type="entry name" value="ETHANOLAMINE-PHOSPHATE CYTIDYLYLTRANSFERASE"/>
    <property type="match status" value="1"/>
</dbReference>
<evidence type="ECO:0000313" key="13">
    <source>
        <dbReference type="EMBL" id="MEJ8573328.1"/>
    </source>
</evidence>
<evidence type="ECO:0000256" key="4">
    <source>
        <dbReference type="ARBA" id="ARBA00022679"/>
    </source>
</evidence>
<dbReference type="AlphaFoldDB" id="A0AAW9RWQ6"/>
<protein>
    <recommendedName>
        <fullName evidence="10">ethanolamine-phosphate cytidylyltransferase</fullName>
        <ecNumber evidence="10">2.7.7.14</ecNumber>
    </recommendedName>
    <alternativeName>
        <fullName evidence="11">CTP:phosphoethanolamine cytidylyltransferase</fullName>
    </alternativeName>
</protein>
<dbReference type="PANTHER" id="PTHR45780:SF2">
    <property type="entry name" value="ETHANOLAMINE-PHOSPHATE CYTIDYLYLTRANSFERASE"/>
    <property type="match status" value="1"/>
</dbReference>
<evidence type="ECO:0000256" key="5">
    <source>
        <dbReference type="ARBA" id="ARBA00022695"/>
    </source>
</evidence>
<evidence type="ECO:0000256" key="9">
    <source>
        <dbReference type="ARBA" id="ARBA00024191"/>
    </source>
</evidence>
<feature type="domain" description="Cytidyltransferase-like" evidence="12">
    <location>
        <begin position="13"/>
        <end position="97"/>
    </location>
</feature>
<name>A0AAW9RWQ6_9HYPH</name>
<keyword evidence="14" id="KW-1185">Reference proteome</keyword>
<keyword evidence="6" id="KW-0443">Lipid metabolism</keyword>
<comment type="pathway">
    <text evidence="1">Lipid metabolism.</text>
</comment>
<comment type="caution">
    <text evidence="13">The sequence shown here is derived from an EMBL/GenBank/DDBJ whole genome shotgun (WGS) entry which is preliminary data.</text>
</comment>
<evidence type="ECO:0000256" key="10">
    <source>
        <dbReference type="ARBA" id="ARBA00024221"/>
    </source>
</evidence>
<dbReference type="SUPFAM" id="SSF52374">
    <property type="entry name" value="Nucleotidylyl transferase"/>
    <property type="match status" value="1"/>
</dbReference>
<evidence type="ECO:0000259" key="12">
    <source>
        <dbReference type="Pfam" id="PF01467"/>
    </source>
</evidence>
<evidence type="ECO:0000256" key="1">
    <source>
        <dbReference type="ARBA" id="ARBA00005189"/>
    </source>
</evidence>
<dbReference type="GO" id="GO:0006646">
    <property type="term" value="P:phosphatidylethanolamine biosynthetic process"/>
    <property type="evidence" value="ECO:0007669"/>
    <property type="project" value="InterPro"/>
</dbReference>
<dbReference type="GO" id="GO:0004306">
    <property type="term" value="F:ethanolamine-phosphate cytidylyltransferase activity"/>
    <property type="evidence" value="ECO:0007669"/>
    <property type="project" value="UniProtKB-EC"/>
</dbReference>
<gene>
    <name evidence="13" type="ORF">V3328_17695</name>
</gene>
<dbReference type="Proteomes" id="UP001378188">
    <property type="component" value="Unassembled WGS sequence"/>
</dbReference>
<evidence type="ECO:0000256" key="7">
    <source>
        <dbReference type="ARBA" id="ARBA00023209"/>
    </source>
</evidence>
<dbReference type="InterPro" id="IPR044608">
    <property type="entry name" value="Ect1/PCYT2"/>
</dbReference>
<proteinExistence type="inferred from homology"/>
<keyword evidence="4" id="KW-0808">Transferase</keyword>
<dbReference type="NCBIfam" id="TIGR00125">
    <property type="entry name" value="cyt_tran_rel"/>
    <property type="match status" value="1"/>
</dbReference>
<organism evidence="13 14">
    <name type="scientific">Microbaculum marinum</name>
    <dbReference type="NCBI Taxonomy" id="1764581"/>
    <lineage>
        <taxon>Bacteria</taxon>
        <taxon>Pseudomonadati</taxon>
        <taxon>Pseudomonadota</taxon>
        <taxon>Alphaproteobacteria</taxon>
        <taxon>Hyphomicrobiales</taxon>
        <taxon>Tepidamorphaceae</taxon>
        <taxon>Microbaculum</taxon>
    </lineage>
</organism>
<dbReference type="EMBL" id="JAZHOF010000007">
    <property type="protein sequence ID" value="MEJ8573328.1"/>
    <property type="molecule type" value="Genomic_DNA"/>
</dbReference>
<keyword evidence="3" id="KW-0444">Lipid biosynthesis</keyword>